<dbReference type="AlphaFoldDB" id="A0A151JYU8"/>
<evidence type="ECO:0000256" key="2">
    <source>
        <dbReference type="SAM" id="MobiDB-lite"/>
    </source>
</evidence>
<feature type="compositionally biased region" description="Polar residues" evidence="2">
    <location>
        <begin position="527"/>
        <end position="536"/>
    </location>
</feature>
<organism evidence="4 5">
    <name type="scientific">Trachymyrmex septentrionalis</name>
    <dbReference type="NCBI Taxonomy" id="34720"/>
    <lineage>
        <taxon>Eukaryota</taxon>
        <taxon>Metazoa</taxon>
        <taxon>Ecdysozoa</taxon>
        <taxon>Arthropoda</taxon>
        <taxon>Hexapoda</taxon>
        <taxon>Insecta</taxon>
        <taxon>Pterygota</taxon>
        <taxon>Neoptera</taxon>
        <taxon>Endopterygota</taxon>
        <taxon>Hymenoptera</taxon>
        <taxon>Apocrita</taxon>
        <taxon>Aculeata</taxon>
        <taxon>Formicoidea</taxon>
        <taxon>Formicidae</taxon>
        <taxon>Myrmicinae</taxon>
        <taxon>Trachymyrmex</taxon>
    </lineage>
</organism>
<evidence type="ECO:0000313" key="5">
    <source>
        <dbReference type="Proteomes" id="UP000078541"/>
    </source>
</evidence>
<evidence type="ECO:0000313" key="4">
    <source>
        <dbReference type="EMBL" id="KYN41634.1"/>
    </source>
</evidence>
<dbReference type="InterPro" id="IPR001478">
    <property type="entry name" value="PDZ"/>
</dbReference>
<dbReference type="InterPro" id="IPR036034">
    <property type="entry name" value="PDZ_sf"/>
</dbReference>
<dbReference type="EMBL" id="KQ981442">
    <property type="protein sequence ID" value="KYN41634.1"/>
    <property type="molecule type" value="Genomic_DNA"/>
</dbReference>
<dbReference type="SUPFAM" id="SSF50156">
    <property type="entry name" value="PDZ domain-like"/>
    <property type="match status" value="1"/>
</dbReference>
<keyword evidence="1" id="KW-0175">Coiled coil</keyword>
<dbReference type="Pfam" id="PF07530">
    <property type="entry name" value="PRE_C2HC"/>
    <property type="match status" value="1"/>
</dbReference>
<feature type="compositionally biased region" description="Polar residues" evidence="2">
    <location>
        <begin position="122"/>
        <end position="181"/>
    </location>
</feature>
<proteinExistence type="predicted"/>
<reference evidence="4 5" key="1">
    <citation type="submission" date="2016-03" db="EMBL/GenBank/DDBJ databases">
        <title>Trachymyrmex septentrionalis WGS genome.</title>
        <authorList>
            <person name="Nygaard S."/>
            <person name="Hu H."/>
            <person name="Boomsma J."/>
            <person name="Zhang G."/>
        </authorList>
    </citation>
    <scope>NUCLEOTIDE SEQUENCE [LARGE SCALE GENOMIC DNA]</scope>
    <source>
        <strain evidence="4">Tsep2-gDNA-1</strain>
        <tissue evidence="4">Whole body</tissue>
    </source>
</reference>
<sequence length="880" mass="100862">MRQKITKKPLSLFAVELEPADNNKSIYTIEYLLNMKIKFEVPHYNREIPQCTNCQRYGHTKNFCSRAPRCVKCTGNHRTSDCLRKERSDQVKCVLCEGNHPANYKVCEIYKQLRNAHFPTLRNKQTTKNQNAVTSVSQTPQPTSQPKSGESIRTGSTYAQAASGQRIQDNSMNNSTPNQPYIIQQSNDLQELKSMMKGLMEQMSTMLNLLTTIVSKMPQEVTLRKSDSAEKLGLTVCYSSGSGSEDFDTEVYISEIIPESLAARDGRLREGDQILQVNGKDVANKEQTENLFAETKNAVTILVSRCVYQDDEYHDRRIYHQDLPSFSLQNLPYQNSMIEQLIQQQTEERTKNSDVDNCILKAPPPIPSHTQQQQQPPQQQQSSLPQQQQSVNNFSTNLSSTCSSHSSYKSYKSKNATLPEHRTKECNKQWMQKSLKDCLKRLEDISLCDQQSSPLEATPLSVKLIEAYSSHVWSDSEHIYETIPELDSEPIYSSPYEHHQQHWTQQTNYAMTTQHNGTAKTYLTNGQQNQKWHSSLKSNSSGEEKDSSSAYNTGESCHSNPLTLELHEGKRDHYKSTLVLCSPKTLQQQKIDCNCPMLPTATFAVTKQSSKNQNVKKSSSSSHHRDRNKPLLMNFNTMAADTMYTNVANLQQTMMLQQQLFKQALNRKNLMRSKEMFTSGVKKPKSYFQAPNLTQYQFVGSQQVCTSTTWIPTEDKNEVQMEWKVKRRADGTRYIARRPVRNRILRNRAIKITEERAGHTTEDDTMSEMKVGRYWSKEERKRQLERAREHKQRQQELILQQEQQQVQQTNDLLICEHTEDKMSKKPLNIIELSYKKMVRKKTTLDDFTTVQEMLVHGNKVGTDGSGTGGKLMGLLSVTTV</sequence>
<dbReference type="PANTHER" id="PTHR15545">
    <property type="entry name" value="PDZ DOMAIN CONTAINING RING FINGER PROTEIN 3, 4"/>
    <property type="match status" value="1"/>
</dbReference>
<dbReference type="SMART" id="SM00228">
    <property type="entry name" value="PDZ"/>
    <property type="match status" value="1"/>
</dbReference>
<dbReference type="PROSITE" id="PS50106">
    <property type="entry name" value="PDZ"/>
    <property type="match status" value="1"/>
</dbReference>
<feature type="region of interest" description="Disordered" evidence="2">
    <location>
        <begin position="345"/>
        <end position="415"/>
    </location>
</feature>
<dbReference type="CDD" id="cd06716">
    <property type="entry name" value="PDZ2-PDZRN4-like"/>
    <property type="match status" value="1"/>
</dbReference>
<feature type="region of interest" description="Disordered" evidence="2">
    <location>
        <begin position="527"/>
        <end position="560"/>
    </location>
</feature>
<evidence type="ECO:0000256" key="1">
    <source>
        <dbReference type="SAM" id="Coils"/>
    </source>
</evidence>
<dbReference type="PANTHER" id="PTHR15545:SF8">
    <property type="entry name" value="SLO-INTERACTING PROTEIN 1"/>
    <property type="match status" value="1"/>
</dbReference>
<feature type="region of interest" description="Disordered" evidence="2">
    <location>
        <begin position="121"/>
        <end position="181"/>
    </location>
</feature>
<dbReference type="InterPro" id="IPR006579">
    <property type="entry name" value="Pre_C2HC_dom"/>
</dbReference>
<protein>
    <submittedName>
        <fullName evidence="4">Slo-interacting protein 1</fullName>
    </submittedName>
</protein>
<name>A0A151JYU8_9HYME</name>
<dbReference type="Proteomes" id="UP000078541">
    <property type="component" value="Unassembled WGS sequence"/>
</dbReference>
<feature type="domain" description="PDZ" evidence="3">
    <location>
        <begin position="220"/>
        <end position="307"/>
    </location>
</feature>
<evidence type="ECO:0000259" key="3">
    <source>
        <dbReference type="PROSITE" id="PS50106"/>
    </source>
</evidence>
<dbReference type="Pfam" id="PF00595">
    <property type="entry name" value="PDZ"/>
    <property type="match status" value="1"/>
</dbReference>
<feature type="compositionally biased region" description="Polar residues" evidence="2">
    <location>
        <begin position="550"/>
        <end position="560"/>
    </location>
</feature>
<feature type="coiled-coil region" evidence="1">
    <location>
        <begin position="774"/>
        <end position="804"/>
    </location>
</feature>
<feature type="compositionally biased region" description="Low complexity" evidence="2">
    <location>
        <begin position="368"/>
        <end position="415"/>
    </location>
</feature>
<dbReference type="InterPro" id="IPR051971">
    <property type="entry name" value="E3_ubiquitin-PDZ_ligase"/>
</dbReference>
<feature type="compositionally biased region" description="Low complexity" evidence="2">
    <location>
        <begin position="607"/>
        <end position="621"/>
    </location>
</feature>
<keyword evidence="5" id="KW-1185">Reference proteome</keyword>
<dbReference type="Gene3D" id="2.30.42.10">
    <property type="match status" value="1"/>
</dbReference>
<feature type="region of interest" description="Disordered" evidence="2">
    <location>
        <begin position="606"/>
        <end position="629"/>
    </location>
</feature>
<accession>A0A151JYU8</accession>
<gene>
    <name evidence="4" type="ORF">ALC56_03935</name>
</gene>
<dbReference type="STRING" id="34720.A0A151JYU8"/>